<dbReference type="InterPro" id="IPR007867">
    <property type="entry name" value="GMC_OxRtase_C"/>
</dbReference>
<feature type="active site" description="Proton acceptor" evidence="2">
    <location>
        <position position="543"/>
    </location>
</feature>
<evidence type="ECO:0000256" key="4">
    <source>
        <dbReference type="RuleBase" id="RU003968"/>
    </source>
</evidence>
<evidence type="ECO:0000313" key="9">
    <source>
        <dbReference type="Proteomes" id="UP001055219"/>
    </source>
</evidence>
<feature type="region of interest" description="Disordered" evidence="5">
    <location>
        <begin position="135"/>
        <end position="157"/>
    </location>
</feature>
<feature type="domain" description="Glucose-methanol-choline oxidoreductase N-terminal" evidence="7">
    <location>
        <begin position="263"/>
        <end position="277"/>
    </location>
</feature>
<dbReference type="PANTHER" id="PTHR11552:SF134">
    <property type="entry name" value="GLUCOSE-METHANOL-CHOLINE OXIDOREDUCTASE N-TERMINAL DOMAIN-CONTAINING PROTEIN"/>
    <property type="match status" value="1"/>
</dbReference>
<dbReference type="Pfam" id="PF05199">
    <property type="entry name" value="GMC_oxred_C"/>
    <property type="match status" value="1"/>
</dbReference>
<gene>
    <name evidence="8" type="ORF">J7T54_002923</name>
</gene>
<proteinExistence type="inferred from homology"/>
<dbReference type="SUPFAM" id="SSF51905">
    <property type="entry name" value="FAD/NAD(P)-binding domain"/>
    <property type="match status" value="1"/>
</dbReference>
<evidence type="ECO:0000256" key="3">
    <source>
        <dbReference type="PIRSR" id="PIRSR000137-2"/>
    </source>
</evidence>
<dbReference type="Proteomes" id="UP001055219">
    <property type="component" value="Unassembled WGS sequence"/>
</dbReference>
<organism evidence="8 9">
    <name type="scientific">Emericellopsis cladophorae</name>
    <dbReference type="NCBI Taxonomy" id="2686198"/>
    <lineage>
        <taxon>Eukaryota</taxon>
        <taxon>Fungi</taxon>
        <taxon>Dikarya</taxon>
        <taxon>Ascomycota</taxon>
        <taxon>Pezizomycotina</taxon>
        <taxon>Sordariomycetes</taxon>
        <taxon>Hypocreomycetidae</taxon>
        <taxon>Hypocreales</taxon>
        <taxon>Bionectriaceae</taxon>
        <taxon>Emericellopsis</taxon>
    </lineage>
</organism>
<reference evidence="8" key="1">
    <citation type="journal article" date="2021" name="J Fungi (Basel)">
        <title>Genomic and Metabolomic Analyses of the Marine Fungus Emericellopsis cladophorae: Insights into Saltwater Adaptability Mechanisms and Its Biosynthetic Potential.</title>
        <authorList>
            <person name="Goncalves M.F.M."/>
            <person name="Hilario S."/>
            <person name="Van de Peer Y."/>
            <person name="Esteves A.C."/>
            <person name="Alves A."/>
        </authorList>
    </citation>
    <scope>NUCLEOTIDE SEQUENCE</scope>
    <source>
        <strain evidence="8">MUM 19.33</strain>
    </source>
</reference>
<dbReference type="EMBL" id="JAGIXG020000063">
    <property type="protein sequence ID" value="KAI6778655.1"/>
    <property type="molecule type" value="Genomic_DNA"/>
</dbReference>
<comment type="similarity">
    <text evidence="1 4">Belongs to the GMC oxidoreductase family.</text>
</comment>
<dbReference type="GeneID" id="75829429"/>
<evidence type="ECO:0000256" key="1">
    <source>
        <dbReference type="ARBA" id="ARBA00010790"/>
    </source>
</evidence>
<keyword evidence="9" id="KW-1185">Reference proteome</keyword>
<dbReference type="InterPro" id="IPR000172">
    <property type="entry name" value="GMC_OxRdtase_N"/>
</dbReference>
<keyword evidence="3 4" id="KW-0274">FAD</keyword>
<feature type="domain" description="Glucose-methanol-choline oxidoreductase N-terminal" evidence="6">
    <location>
        <begin position="85"/>
        <end position="108"/>
    </location>
</feature>
<dbReference type="Gene3D" id="3.50.50.60">
    <property type="entry name" value="FAD/NAD(P)-binding domain"/>
    <property type="match status" value="1"/>
</dbReference>
<feature type="compositionally biased region" description="Basic and acidic residues" evidence="5">
    <location>
        <begin position="135"/>
        <end position="156"/>
    </location>
</feature>
<sequence>MTVQKKYDFIIVGAGPAGCALARNLALARQKPSVLLLEAGGDNADRELRVDGKRWITYMKEEMNWGYKTSPQEHCGDREVDYSRGKGLGGSSAINFGVYTVGARDDYDEWARLTGDDSFAWSKMQGRFKRLESFHGETPDGIEKKHANPKPEDHGTDGPLHVGFAKQWEKDIVPMLDAVAEAGFPLNPDHNSGNPIGMAAMINSCYNGLRSTASDLLTGVPDNLTVLTVSPARRLLLEGDRAVGVETRDNKYWASKEVILSAGALNSPKILMHSGIGPSDQLTKHNISVVKDVPIIGQGLRDHMFCPLVYVAKDGHTDRAEFYGNQAAMDEALAQWKADGTGPWTKFACGGCIGYFKIPGLAETKEFQALPPAEKAYLEKETVPHYELITHCPIHWLMPNFPSDSLNASSVLVFYANAQARGEVTLQSSDPDAPLQFDPKFLGTEFDRRVAIGSLREALKLVRHESYAKDTKAMLAGPSGDSDEELLAYWRQTISSSWHMTGTVKMGKKEDEDAAVDSDFRFKGIEGLRVADMSVVPVLASCHVQSVAYVTGITCAEKLIAQYGLA</sequence>
<dbReference type="Gene3D" id="3.30.560.10">
    <property type="entry name" value="Glucose Oxidase, domain 3"/>
    <property type="match status" value="1"/>
</dbReference>
<evidence type="ECO:0000259" key="7">
    <source>
        <dbReference type="PROSITE" id="PS00624"/>
    </source>
</evidence>
<accession>A0A9Q0BBM5</accession>
<evidence type="ECO:0000256" key="2">
    <source>
        <dbReference type="PIRSR" id="PIRSR000137-1"/>
    </source>
</evidence>
<dbReference type="GO" id="GO:0050660">
    <property type="term" value="F:flavin adenine dinucleotide binding"/>
    <property type="evidence" value="ECO:0007669"/>
    <property type="project" value="InterPro"/>
</dbReference>
<evidence type="ECO:0000259" key="6">
    <source>
        <dbReference type="PROSITE" id="PS00623"/>
    </source>
</evidence>
<comment type="cofactor">
    <cofactor evidence="3">
        <name>FAD</name>
        <dbReference type="ChEBI" id="CHEBI:57692"/>
    </cofactor>
</comment>
<dbReference type="PIRSF" id="PIRSF000137">
    <property type="entry name" value="Alcohol_oxidase"/>
    <property type="match status" value="1"/>
</dbReference>
<dbReference type="RefSeq" id="XP_051359511.1">
    <property type="nucleotide sequence ID" value="XM_051509521.1"/>
</dbReference>
<dbReference type="PROSITE" id="PS00623">
    <property type="entry name" value="GMC_OXRED_1"/>
    <property type="match status" value="1"/>
</dbReference>
<dbReference type="GO" id="GO:0016614">
    <property type="term" value="F:oxidoreductase activity, acting on CH-OH group of donors"/>
    <property type="evidence" value="ECO:0007669"/>
    <property type="project" value="InterPro"/>
</dbReference>
<comment type="caution">
    <text evidence="8">The sequence shown here is derived from an EMBL/GenBank/DDBJ whole genome shotgun (WGS) entry which is preliminary data.</text>
</comment>
<dbReference type="OrthoDB" id="269227at2759"/>
<dbReference type="InterPro" id="IPR036188">
    <property type="entry name" value="FAD/NAD-bd_sf"/>
</dbReference>
<evidence type="ECO:0000256" key="5">
    <source>
        <dbReference type="SAM" id="MobiDB-lite"/>
    </source>
</evidence>
<dbReference type="AlphaFoldDB" id="A0A9Q0BBM5"/>
<dbReference type="SUPFAM" id="SSF54373">
    <property type="entry name" value="FAD-linked reductases, C-terminal domain"/>
    <property type="match status" value="1"/>
</dbReference>
<dbReference type="InterPro" id="IPR012132">
    <property type="entry name" value="GMC_OxRdtase"/>
</dbReference>
<feature type="active site" description="Proton donor" evidence="2">
    <location>
        <position position="499"/>
    </location>
</feature>
<name>A0A9Q0BBM5_9HYPO</name>
<protein>
    <recommendedName>
        <fullName evidence="6 7">Glucose-methanol-choline oxidoreductase N-terminal domain-containing protein</fullName>
    </recommendedName>
</protein>
<keyword evidence="4" id="KW-0285">Flavoprotein</keyword>
<feature type="binding site" evidence="3">
    <location>
        <begin position="95"/>
        <end position="98"/>
    </location>
    <ligand>
        <name>FAD</name>
        <dbReference type="ChEBI" id="CHEBI:57692"/>
    </ligand>
</feature>
<reference evidence="8" key="2">
    <citation type="submission" date="2022-07" db="EMBL/GenBank/DDBJ databases">
        <authorList>
            <person name="Goncalves M.F.M."/>
            <person name="Hilario S."/>
            <person name="Van De Peer Y."/>
            <person name="Esteves A.C."/>
            <person name="Alves A."/>
        </authorList>
    </citation>
    <scope>NUCLEOTIDE SEQUENCE</scope>
    <source>
        <strain evidence="8">MUM 19.33</strain>
    </source>
</reference>
<evidence type="ECO:0000313" key="8">
    <source>
        <dbReference type="EMBL" id="KAI6778655.1"/>
    </source>
</evidence>
<dbReference type="PANTHER" id="PTHR11552">
    <property type="entry name" value="GLUCOSE-METHANOL-CHOLINE GMC OXIDOREDUCTASE"/>
    <property type="match status" value="1"/>
</dbReference>
<dbReference type="PROSITE" id="PS00624">
    <property type="entry name" value="GMC_OXRED_2"/>
    <property type="match status" value="1"/>
</dbReference>
<dbReference type="Pfam" id="PF00732">
    <property type="entry name" value="GMC_oxred_N"/>
    <property type="match status" value="1"/>
</dbReference>
<feature type="binding site" evidence="3">
    <location>
        <begin position="498"/>
        <end position="499"/>
    </location>
    <ligand>
        <name>FAD</name>
        <dbReference type="ChEBI" id="CHEBI:57692"/>
    </ligand>
</feature>